<evidence type="ECO:0000259" key="1">
    <source>
        <dbReference type="Pfam" id="PF12017"/>
    </source>
</evidence>
<comment type="caution">
    <text evidence="3">The sequence shown here is derived from an EMBL/GenBank/DDBJ whole genome shotgun (WGS) entry which is preliminary data.</text>
</comment>
<name>A0AAE1GSL9_9NEOP</name>
<dbReference type="AlphaFoldDB" id="A0AAE1GSL9"/>
<evidence type="ECO:0000313" key="3">
    <source>
        <dbReference type="EMBL" id="KAK3907125.1"/>
    </source>
</evidence>
<gene>
    <name evidence="3" type="ORF">KUF71_000045</name>
</gene>
<feature type="domain" description="THAP9-like helix-turn-helix" evidence="1">
    <location>
        <begin position="55"/>
        <end position="119"/>
    </location>
</feature>
<accession>A0AAE1GSL9</accession>
<keyword evidence="4" id="KW-1185">Reference proteome</keyword>
<dbReference type="Proteomes" id="UP001219518">
    <property type="component" value="Unassembled WGS sequence"/>
</dbReference>
<feature type="domain" description="Transposable element P transposase-like RNase H" evidence="2">
    <location>
        <begin position="128"/>
        <end position="222"/>
    </location>
</feature>
<dbReference type="Pfam" id="PF21787">
    <property type="entry name" value="TNP-like_RNaseH_N"/>
    <property type="match status" value="1"/>
</dbReference>
<dbReference type="InterPro" id="IPR048365">
    <property type="entry name" value="TNP-like_RNaseH_N"/>
</dbReference>
<evidence type="ECO:0000313" key="4">
    <source>
        <dbReference type="Proteomes" id="UP001219518"/>
    </source>
</evidence>
<dbReference type="Pfam" id="PF12017">
    <property type="entry name" value="Tnp_P_element"/>
    <property type="match status" value="1"/>
</dbReference>
<evidence type="ECO:0000259" key="2">
    <source>
        <dbReference type="Pfam" id="PF21787"/>
    </source>
</evidence>
<reference evidence="3" key="2">
    <citation type="journal article" date="2023" name="BMC Genomics">
        <title>Pest status, molecular evolution, and epigenetic factors derived from the genome assembly of Frankliniella fusca, a thysanopteran phytovirus vector.</title>
        <authorList>
            <person name="Catto M.A."/>
            <person name="Labadie P.E."/>
            <person name="Jacobson A.L."/>
            <person name="Kennedy G.G."/>
            <person name="Srinivasan R."/>
            <person name="Hunt B.G."/>
        </authorList>
    </citation>
    <scope>NUCLEOTIDE SEQUENCE</scope>
    <source>
        <strain evidence="3">PL_HMW_Pooled</strain>
    </source>
</reference>
<protein>
    <submittedName>
        <fullName evidence="3">DNA transposase</fullName>
    </submittedName>
</protein>
<dbReference type="InterPro" id="IPR021896">
    <property type="entry name" value="THAP9-like_HTH"/>
</dbReference>
<reference evidence="3" key="1">
    <citation type="submission" date="2021-07" db="EMBL/GenBank/DDBJ databases">
        <authorList>
            <person name="Catto M.A."/>
            <person name="Jacobson A."/>
            <person name="Kennedy G."/>
            <person name="Labadie P."/>
            <person name="Hunt B.G."/>
            <person name="Srinivasan R."/>
        </authorList>
    </citation>
    <scope>NUCLEOTIDE SEQUENCE</scope>
    <source>
        <strain evidence="3">PL_HMW_Pooled</strain>
        <tissue evidence="3">Head</tissue>
    </source>
</reference>
<dbReference type="EMBL" id="JAHWGI010000001">
    <property type="protein sequence ID" value="KAK3907125.1"/>
    <property type="molecule type" value="Genomic_DNA"/>
</dbReference>
<organism evidence="3 4">
    <name type="scientific">Frankliniella fusca</name>
    <dbReference type="NCBI Taxonomy" id="407009"/>
    <lineage>
        <taxon>Eukaryota</taxon>
        <taxon>Metazoa</taxon>
        <taxon>Ecdysozoa</taxon>
        <taxon>Arthropoda</taxon>
        <taxon>Hexapoda</taxon>
        <taxon>Insecta</taxon>
        <taxon>Pterygota</taxon>
        <taxon>Neoptera</taxon>
        <taxon>Paraneoptera</taxon>
        <taxon>Thysanoptera</taxon>
        <taxon>Terebrantia</taxon>
        <taxon>Thripoidea</taxon>
        <taxon>Thripidae</taxon>
        <taxon>Frankliniella</taxon>
    </lineage>
</organism>
<proteinExistence type="predicted"/>
<sequence>MCGVENTAVTRKLARTSLQYKELAARVGRQLKLCKRKNSSLKVLAKHKLVDLVDELVVSSKLKMLLESELRNCKKKKQPCGRTWTMENKLFALAIYKRSARAYRFLRQHLVLPSESTLKSLLHNIKLEPGILKPVLSVLQNLVLRMHTPEKNCVILFDEVFLSGGLFYNSANGSVDGFEDYGERGWTTLTADHALVFMVQGVGKHKWTQPVAYYLLNKTCPTHAQTPDI</sequence>